<dbReference type="Gene3D" id="3.30.559.10">
    <property type="entry name" value="Chloramphenicol acetyltransferase-like domain"/>
    <property type="match status" value="1"/>
</dbReference>
<dbReference type="Gene3D" id="4.10.320.10">
    <property type="entry name" value="E3-binding domain"/>
    <property type="match status" value="1"/>
</dbReference>
<evidence type="ECO:0000313" key="11">
    <source>
        <dbReference type="Proteomes" id="UP001442841"/>
    </source>
</evidence>
<evidence type="ECO:0000256" key="2">
    <source>
        <dbReference type="ARBA" id="ARBA00007317"/>
    </source>
</evidence>
<dbReference type="Pfam" id="PF02817">
    <property type="entry name" value="E3_binding"/>
    <property type="match status" value="1"/>
</dbReference>
<dbReference type="InterPro" id="IPR003016">
    <property type="entry name" value="2-oxoA_DH_lipoyl-BS"/>
</dbReference>
<evidence type="ECO:0000259" key="9">
    <source>
        <dbReference type="PROSITE" id="PS51826"/>
    </source>
</evidence>
<sequence>MADETWVVTMPKLGETVTEGTIGSWLKNVGDTVEFDDPLFEVSTDKVDSEIPSPYDGVILEIMVQAGETVPVGTEVVRIGAPGSTPGAAPAAPADSADSAPAAETAAEAPVAGEQADGQSGMAEGAGVVHDLTMPKLGETVTEGTIGSWLKNEGDTIEFDDPLFEVSTDKVDSEIPSPYDGVLLQILVQAGETVPVGTVVARIGEPGATPSGSGAVAPVEVSGASAQPAAAAESGATPGAEAGKNYSPIVRRLAAENGIDLSTVTGTGAGGRIRREDIQAAIENRPARGGAPAPTKPSAPAATAAPAAAAPAAAPAAAMGPQTGVPAVPGVPDDRDEIKPLSKMRLAIAAGMVQSLQISPQVWTSIEVDYENVEIARQKHKDAYKKATGASLSYMTFVARALGEALLKYPAVNSSIDVPNKTQTFHPYVNLGIAVDLNEQGLVVPVVRNADQLNLKGIGIQIKEQASKARDGKLGMDDYKGSTFTITNVGPFQSYASAPIINQPNVGILCTDGVARKPVAIGNTIAIHSVGIIGLVYDHRAFDGATASKFLLDLRDILQNRDWDAELGS</sequence>
<dbReference type="CDD" id="cd06849">
    <property type="entry name" value="lipoyl_domain"/>
    <property type="match status" value="2"/>
</dbReference>
<dbReference type="PANTHER" id="PTHR43178:SF5">
    <property type="entry name" value="LIPOAMIDE ACYLTRANSFERASE COMPONENT OF BRANCHED-CHAIN ALPHA-KETO ACID DEHYDROGENASE COMPLEX, MITOCHONDRIAL"/>
    <property type="match status" value="1"/>
</dbReference>
<evidence type="ECO:0000256" key="1">
    <source>
        <dbReference type="ARBA" id="ARBA00001938"/>
    </source>
</evidence>
<comment type="cofactor">
    <cofactor evidence="1 6">
        <name>(R)-lipoate</name>
        <dbReference type="ChEBI" id="CHEBI:83088"/>
    </cofactor>
</comment>
<dbReference type="InterPro" id="IPR014276">
    <property type="entry name" value="2-oxoglutarate_DH_E2"/>
</dbReference>
<dbReference type="EMBL" id="CP154795">
    <property type="protein sequence ID" value="XAN08751.1"/>
    <property type="molecule type" value="Genomic_DNA"/>
</dbReference>
<dbReference type="PROSITE" id="PS00189">
    <property type="entry name" value="LIPOYL"/>
    <property type="match status" value="2"/>
</dbReference>
<feature type="compositionally biased region" description="Low complexity" evidence="7">
    <location>
        <begin position="291"/>
        <end position="307"/>
    </location>
</feature>
<feature type="domain" description="Peripheral subunit-binding (PSBD)" evidence="9">
    <location>
        <begin position="245"/>
        <end position="282"/>
    </location>
</feature>
<feature type="domain" description="Lipoyl-binding" evidence="8">
    <location>
        <begin position="5"/>
        <end position="80"/>
    </location>
</feature>
<name>A0ABZ3FW00_9ACTN</name>
<dbReference type="InterPro" id="IPR011053">
    <property type="entry name" value="Single_hybrid_motif"/>
</dbReference>
<comment type="similarity">
    <text evidence="2 6">Belongs to the 2-oxoacid dehydrogenase family.</text>
</comment>
<dbReference type="NCBIfam" id="TIGR02927">
    <property type="entry name" value="SucB_Actino"/>
    <property type="match status" value="1"/>
</dbReference>
<reference evidence="10 11" key="1">
    <citation type="submission" date="2024-04" db="EMBL/GenBank/DDBJ databases">
        <title>Isolation of an actinomycete strain from pig manure.</title>
        <authorList>
            <person name="Gong T."/>
            <person name="Yu Z."/>
            <person name="An M."/>
            <person name="Wei C."/>
            <person name="Yang W."/>
            <person name="Liu L."/>
        </authorList>
    </citation>
    <scope>NUCLEOTIDE SEQUENCE [LARGE SCALE GENOMIC DNA]</scope>
    <source>
        <strain evidence="10 11">ZF39</strain>
    </source>
</reference>
<keyword evidence="3 6" id="KW-0808">Transferase</keyword>
<evidence type="ECO:0000256" key="7">
    <source>
        <dbReference type="SAM" id="MobiDB-lite"/>
    </source>
</evidence>
<feature type="compositionally biased region" description="Low complexity" evidence="7">
    <location>
        <begin position="81"/>
        <end position="110"/>
    </location>
</feature>
<dbReference type="InterPro" id="IPR004167">
    <property type="entry name" value="PSBD"/>
</dbReference>
<dbReference type="InterPro" id="IPR023213">
    <property type="entry name" value="CAT-like_dom_sf"/>
</dbReference>
<dbReference type="InterPro" id="IPR050743">
    <property type="entry name" value="2-oxoacid_DH_E2_comp"/>
</dbReference>
<gene>
    <name evidence="10" type="primary">sucB</name>
    <name evidence="10" type="ORF">AADG42_16040</name>
</gene>
<dbReference type="Gene3D" id="2.40.50.100">
    <property type="match status" value="2"/>
</dbReference>
<accession>A0ABZ3FW00</accession>
<dbReference type="InterPro" id="IPR000089">
    <property type="entry name" value="Biotin_lipoyl"/>
</dbReference>
<dbReference type="Pfam" id="PF00364">
    <property type="entry name" value="Biotin_lipoyl"/>
    <property type="match status" value="2"/>
</dbReference>
<evidence type="ECO:0000256" key="3">
    <source>
        <dbReference type="ARBA" id="ARBA00022679"/>
    </source>
</evidence>
<dbReference type="RefSeq" id="WP_425310181.1">
    <property type="nucleotide sequence ID" value="NZ_CP154795.1"/>
</dbReference>
<evidence type="ECO:0000259" key="8">
    <source>
        <dbReference type="PROSITE" id="PS50968"/>
    </source>
</evidence>
<evidence type="ECO:0000256" key="6">
    <source>
        <dbReference type="RuleBase" id="RU003423"/>
    </source>
</evidence>
<dbReference type="InterPro" id="IPR001078">
    <property type="entry name" value="2-oxoacid_DH_actylTfrase"/>
</dbReference>
<keyword evidence="11" id="KW-1185">Reference proteome</keyword>
<keyword evidence="5 6" id="KW-0012">Acyltransferase</keyword>
<proteinExistence type="inferred from homology"/>
<feature type="region of interest" description="Disordered" evidence="7">
    <location>
        <begin position="81"/>
        <end position="122"/>
    </location>
</feature>
<dbReference type="SUPFAM" id="SSF47005">
    <property type="entry name" value="Peripheral subunit-binding domain of 2-oxo acid dehydrogenase complex"/>
    <property type="match status" value="1"/>
</dbReference>
<dbReference type="PANTHER" id="PTHR43178">
    <property type="entry name" value="DIHYDROLIPOAMIDE ACETYLTRANSFERASE COMPONENT OF PYRUVATE DEHYDROGENASE COMPLEX"/>
    <property type="match status" value="1"/>
</dbReference>
<protein>
    <recommendedName>
        <fullName evidence="6">Dihydrolipoamide acetyltransferase component of pyruvate dehydrogenase complex</fullName>
        <ecNumber evidence="6">2.3.1.-</ecNumber>
    </recommendedName>
</protein>
<dbReference type="Proteomes" id="UP001442841">
    <property type="component" value="Chromosome"/>
</dbReference>
<dbReference type="PROSITE" id="PS50968">
    <property type="entry name" value="BIOTINYL_LIPOYL"/>
    <property type="match status" value="2"/>
</dbReference>
<dbReference type="EC" id="2.3.1.-" evidence="6"/>
<evidence type="ECO:0000256" key="4">
    <source>
        <dbReference type="ARBA" id="ARBA00022823"/>
    </source>
</evidence>
<dbReference type="SUPFAM" id="SSF52777">
    <property type="entry name" value="CoA-dependent acyltransferases"/>
    <property type="match status" value="1"/>
</dbReference>
<dbReference type="Pfam" id="PF00198">
    <property type="entry name" value="2-oxoacid_dh"/>
    <property type="match status" value="1"/>
</dbReference>
<feature type="domain" description="Lipoyl-binding" evidence="8">
    <location>
        <begin position="129"/>
        <end position="204"/>
    </location>
</feature>
<dbReference type="SUPFAM" id="SSF51230">
    <property type="entry name" value="Single hybrid motif"/>
    <property type="match status" value="2"/>
</dbReference>
<feature type="region of interest" description="Disordered" evidence="7">
    <location>
        <begin position="284"/>
        <end position="307"/>
    </location>
</feature>
<evidence type="ECO:0000256" key="5">
    <source>
        <dbReference type="ARBA" id="ARBA00023315"/>
    </source>
</evidence>
<dbReference type="PROSITE" id="PS51826">
    <property type="entry name" value="PSBD"/>
    <property type="match status" value="1"/>
</dbReference>
<evidence type="ECO:0000313" key="10">
    <source>
        <dbReference type="EMBL" id="XAN08751.1"/>
    </source>
</evidence>
<dbReference type="InterPro" id="IPR036625">
    <property type="entry name" value="E3-bd_dom_sf"/>
</dbReference>
<keyword evidence="4 6" id="KW-0450">Lipoyl</keyword>
<organism evidence="10 11">
    <name type="scientific">Ammonicoccus fulvus</name>
    <dbReference type="NCBI Taxonomy" id="3138240"/>
    <lineage>
        <taxon>Bacteria</taxon>
        <taxon>Bacillati</taxon>
        <taxon>Actinomycetota</taxon>
        <taxon>Actinomycetes</taxon>
        <taxon>Propionibacteriales</taxon>
        <taxon>Propionibacteriaceae</taxon>
        <taxon>Ammonicoccus</taxon>
    </lineage>
</organism>